<proteinExistence type="predicted"/>
<name>A0A2N5W539_9BASI</name>
<evidence type="ECO:0000313" key="3">
    <source>
        <dbReference type="EMBL" id="PLW57354.1"/>
    </source>
</evidence>
<dbReference type="Proteomes" id="UP000235388">
    <property type="component" value="Unassembled WGS sequence"/>
</dbReference>
<keyword evidence="4" id="KW-1185">Reference proteome</keyword>
<protein>
    <submittedName>
        <fullName evidence="3">Uncharacterized protein</fullName>
    </submittedName>
</protein>
<organism evidence="3 4">
    <name type="scientific">Puccinia coronata f. sp. avenae</name>
    <dbReference type="NCBI Taxonomy" id="200324"/>
    <lineage>
        <taxon>Eukaryota</taxon>
        <taxon>Fungi</taxon>
        <taxon>Dikarya</taxon>
        <taxon>Basidiomycota</taxon>
        <taxon>Pucciniomycotina</taxon>
        <taxon>Pucciniomycetes</taxon>
        <taxon>Pucciniales</taxon>
        <taxon>Pucciniaceae</taxon>
        <taxon>Puccinia</taxon>
    </lineage>
</organism>
<reference evidence="3 4" key="1">
    <citation type="submission" date="2017-11" db="EMBL/GenBank/DDBJ databases">
        <title>De novo assembly and phasing of dikaryotic genomes from two isolates of Puccinia coronata f. sp. avenae, the causal agent of oat crown rust.</title>
        <authorList>
            <person name="Miller M.E."/>
            <person name="Zhang Y."/>
            <person name="Omidvar V."/>
            <person name="Sperschneider J."/>
            <person name="Schwessinger B."/>
            <person name="Raley C."/>
            <person name="Palmer J.M."/>
            <person name="Garnica D."/>
            <person name="Upadhyaya N."/>
            <person name="Rathjen J."/>
            <person name="Taylor J.M."/>
            <person name="Park R.F."/>
            <person name="Dodds P.N."/>
            <person name="Hirsch C.D."/>
            <person name="Kianian S.F."/>
            <person name="Figueroa M."/>
        </authorList>
    </citation>
    <scope>NUCLEOTIDE SEQUENCE [LARGE SCALE GENOMIC DNA]</scope>
    <source>
        <strain evidence="3">12NC29</strain>
    </source>
</reference>
<dbReference type="AlphaFoldDB" id="A0A2N5W539"/>
<accession>A0A2N5W539</accession>
<sequence length="51" mass="6225">MPHQPTDRRSNRILSLHFHFQSTSHPRYESSFTEKYERTGKRRPTPSEWHS</sequence>
<dbReference type="EMBL" id="PGCJ01000779">
    <property type="protein sequence ID" value="PLW21839.1"/>
    <property type="molecule type" value="Genomic_DNA"/>
</dbReference>
<dbReference type="EMBL" id="PGCJ01000011">
    <property type="protein sequence ID" value="PLW57354.1"/>
    <property type="molecule type" value="Genomic_DNA"/>
</dbReference>
<evidence type="ECO:0000256" key="1">
    <source>
        <dbReference type="SAM" id="MobiDB-lite"/>
    </source>
</evidence>
<feature type="compositionally biased region" description="Basic and acidic residues" evidence="1">
    <location>
        <begin position="26"/>
        <end position="39"/>
    </location>
</feature>
<feature type="region of interest" description="Disordered" evidence="1">
    <location>
        <begin position="23"/>
        <end position="51"/>
    </location>
</feature>
<gene>
    <name evidence="3" type="ORF">PCANC_01809</name>
    <name evidence="2" type="ORF">PCANC_03334</name>
</gene>
<comment type="caution">
    <text evidence="3">The sequence shown here is derived from an EMBL/GenBank/DDBJ whole genome shotgun (WGS) entry which is preliminary data.</text>
</comment>
<evidence type="ECO:0000313" key="4">
    <source>
        <dbReference type="Proteomes" id="UP000235388"/>
    </source>
</evidence>
<evidence type="ECO:0000313" key="2">
    <source>
        <dbReference type="EMBL" id="PLW21839.1"/>
    </source>
</evidence>